<organism evidence="1 2">
    <name type="scientific">Haloarcula californiae icosahedral virus 1</name>
    <dbReference type="NCBI Taxonomy" id="1735722"/>
    <lineage>
        <taxon>Viruses</taxon>
        <taxon>Singelaviria</taxon>
        <taxon>Helvetiavirae</taxon>
        <taxon>Dividoviricota</taxon>
        <taxon>Laserviricetes</taxon>
        <taxon>Halopanivirales</taxon>
        <taxon>Sphaerolipoviridae</taxon>
        <taxon>Alphasphaerolipovirus</taxon>
        <taxon>Alphasphaerolipovirus viikkii</taxon>
    </lineage>
</organism>
<dbReference type="Proteomes" id="UP000208062">
    <property type="component" value="Segment"/>
</dbReference>
<gene>
    <name evidence="1" type="ORF">SS136_032</name>
</gene>
<accession>A0A1C7A3S2</accession>
<dbReference type="RefSeq" id="YP_009272852.1">
    <property type="nucleotide sequence ID" value="NC_030848.1"/>
</dbReference>
<name>A0A1C7A3S2_9VIRU</name>
<protein>
    <submittedName>
        <fullName evidence="1">Uncharacterized protein</fullName>
    </submittedName>
</protein>
<reference evidence="1 2" key="1">
    <citation type="journal article" date="2016" name="MBio">
        <title>Archaeal Haloarcula californiae Icosahedral Virus 1 Highlights Conserved Elements in Icosahedral Membrane-Containing DNA Viruses from Extreme Environments.</title>
        <authorList>
            <person name="Demina T.A."/>
            <person name="Pietila M.K."/>
            <person name="Svirskaite J."/>
            <person name="Ravantti J.J."/>
            <person name="Atanasova N.S."/>
            <person name="Bamford D.H."/>
            <person name="Oksanen H.M."/>
        </authorList>
    </citation>
    <scope>NUCLEOTIDE SEQUENCE [LARGE SCALE GENOMIC DNA]</scope>
    <source>
        <strain evidence="1 2">SS13-6</strain>
    </source>
</reference>
<proteinExistence type="predicted"/>
<keyword evidence="2" id="KW-1185">Reference proteome</keyword>
<dbReference type="KEGG" id="vg:28619842"/>
<dbReference type="GeneID" id="28619842"/>
<sequence>MGETVNCTVCGDEVGKGPGGLGLYSHASKHRREYREAFGSWPADYQQVRDRLGTTHPAHDDEQTTLWESLTDDEQATFPWGEA</sequence>
<evidence type="ECO:0000313" key="1">
    <source>
        <dbReference type="EMBL" id="ALJ99695.1"/>
    </source>
</evidence>
<evidence type="ECO:0000313" key="2">
    <source>
        <dbReference type="Proteomes" id="UP000208062"/>
    </source>
</evidence>
<dbReference type="EMBL" id="KT809302">
    <property type="protein sequence ID" value="ALJ99695.1"/>
    <property type="molecule type" value="Genomic_DNA"/>
</dbReference>